<gene>
    <name evidence="5" type="ORF">JL106_01900</name>
</gene>
<evidence type="ECO:0000313" key="5">
    <source>
        <dbReference type="EMBL" id="MBM9466032.1"/>
    </source>
</evidence>
<dbReference type="AlphaFoldDB" id="A0A939C0C8"/>
<dbReference type="SUPFAM" id="SSF46689">
    <property type="entry name" value="Homeodomain-like"/>
    <property type="match status" value="1"/>
</dbReference>
<dbReference type="EMBL" id="JAERWK010000003">
    <property type="protein sequence ID" value="MBM9466032.1"/>
    <property type="molecule type" value="Genomic_DNA"/>
</dbReference>
<dbReference type="PROSITE" id="PS00041">
    <property type="entry name" value="HTH_ARAC_FAMILY_1"/>
    <property type="match status" value="1"/>
</dbReference>
<keyword evidence="3" id="KW-0804">Transcription</keyword>
<dbReference type="PANTHER" id="PTHR46796">
    <property type="entry name" value="HTH-TYPE TRANSCRIPTIONAL ACTIVATOR RHAS-RELATED"/>
    <property type="match status" value="1"/>
</dbReference>
<dbReference type="InterPro" id="IPR018062">
    <property type="entry name" value="HTH_AraC-typ_CS"/>
</dbReference>
<dbReference type="InterPro" id="IPR009057">
    <property type="entry name" value="Homeodomain-like_sf"/>
</dbReference>
<dbReference type="Gene3D" id="1.10.10.60">
    <property type="entry name" value="Homeodomain-like"/>
    <property type="match status" value="1"/>
</dbReference>
<dbReference type="PROSITE" id="PS01124">
    <property type="entry name" value="HTH_ARAC_FAMILY_2"/>
    <property type="match status" value="1"/>
</dbReference>
<dbReference type="GO" id="GO:0043565">
    <property type="term" value="F:sequence-specific DNA binding"/>
    <property type="evidence" value="ECO:0007669"/>
    <property type="project" value="InterPro"/>
</dbReference>
<dbReference type="Proteomes" id="UP000663792">
    <property type="component" value="Unassembled WGS sequence"/>
</dbReference>
<dbReference type="InterPro" id="IPR050204">
    <property type="entry name" value="AraC_XylS_family_regulators"/>
</dbReference>
<evidence type="ECO:0000256" key="3">
    <source>
        <dbReference type="ARBA" id="ARBA00023163"/>
    </source>
</evidence>
<comment type="caution">
    <text evidence="5">The sequence shown here is derived from an EMBL/GenBank/DDBJ whole genome shotgun (WGS) entry which is preliminary data.</text>
</comment>
<keyword evidence="6" id="KW-1185">Reference proteome</keyword>
<feature type="domain" description="HTH araC/xylS-type" evidence="4">
    <location>
        <begin position="242"/>
        <end position="342"/>
    </location>
</feature>
<accession>A0A939C0C8</accession>
<protein>
    <submittedName>
        <fullName evidence="5">Helix-turn-helix domain-containing protein</fullName>
    </submittedName>
</protein>
<dbReference type="InterPro" id="IPR018060">
    <property type="entry name" value="HTH_AraC"/>
</dbReference>
<dbReference type="SMART" id="SM00342">
    <property type="entry name" value="HTH_ARAC"/>
    <property type="match status" value="1"/>
</dbReference>
<keyword evidence="1" id="KW-0805">Transcription regulation</keyword>
<evidence type="ECO:0000256" key="2">
    <source>
        <dbReference type="ARBA" id="ARBA00023125"/>
    </source>
</evidence>
<organism evidence="5 6">
    <name type="scientific">Nakamurella leprariae</name>
    <dbReference type="NCBI Taxonomy" id="2803911"/>
    <lineage>
        <taxon>Bacteria</taxon>
        <taxon>Bacillati</taxon>
        <taxon>Actinomycetota</taxon>
        <taxon>Actinomycetes</taxon>
        <taxon>Nakamurellales</taxon>
        <taxon>Nakamurellaceae</taxon>
        <taxon>Nakamurella</taxon>
    </lineage>
</organism>
<sequence length="347" mass="38257">MRPAQLWTGTAVGQHRDDQHVTIDESTARVGSSPPHGGVVPRCTTSIVGKAGLDAFRQSHRMRLSTTDSDQYVGHGTWLEIDGTAVHIFDSTPFTLTVPTGAVSSPATLALHVSMSSAAVMRQDGRRARRPPGVPTVIRLDRPFTLHADDPGRHVVVSRPLVHLDVADAMVGQMIGRPLPTTSVVRAAVSFLSALTDDLSASLHPSLESHLGRTLGELLSAVVWAGLERTAHDFREEPGNRERVRQFVHERLHDPDLDVAVIATGLGISRRYVHRLFEAEELTVSTYIRSARLDQAARLLREDRPDLPLSDIAMRVGFHGRDQFSRAFRLQYGTTPRDYRARYAGSR</sequence>
<proteinExistence type="predicted"/>
<dbReference type="PANTHER" id="PTHR46796:SF6">
    <property type="entry name" value="ARAC SUBFAMILY"/>
    <property type="match status" value="1"/>
</dbReference>
<dbReference type="Pfam" id="PF12833">
    <property type="entry name" value="HTH_18"/>
    <property type="match status" value="1"/>
</dbReference>
<dbReference type="InterPro" id="IPR020449">
    <property type="entry name" value="Tscrpt_reg_AraC-type_HTH"/>
</dbReference>
<evidence type="ECO:0000313" key="6">
    <source>
        <dbReference type="Proteomes" id="UP000663792"/>
    </source>
</evidence>
<dbReference type="GO" id="GO:0003700">
    <property type="term" value="F:DNA-binding transcription factor activity"/>
    <property type="evidence" value="ECO:0007669"/>
    <property type="project" value="InterPro"/>
</dbReference>
<keyword evidence="2" id="KW-0238">DNA-binding</keyword>
<reference evidence="5" key="1">
    <citation type="submission" date="2021-01" db="EMBL/GenBank/DDBJ databases">
        <title>YIM 132084 draft genome.</title>
        <authorList>
            <person name="An D."/>
        </authorList>
    </citation>
    <scope>NUCLEOTIDE SEQUENCE</scope>
    <source>
        <strain evidence="5">YIM 132084</strain>
    </source>
</reference>
<evidence type="ECO:0000256" key="1">
    <source>
        <dbReference type="ARBA" id="ARBA00023015"/>
    </source>
</evidence>
<name>A0A939C0C8_9ACTN</name>
<dbReference type="PRINTS" id="PR00032">
    <property type="entry name" value="HTHARAC"/>
</dbReference>
<evidence type="ECO:0000259" key="4">
    <source>
        <dbReference type="PROSITE" id="PS01124"/>
    </source>
</evidence>